<reference evidence="1 2" key="1">
    <citation type="journal article" date="2023" name="Sci. Data">
        <title>Genome assembly of the Korean intertidal mud-creeper Batillaria attramentaria.</title>
        <authorList>
            <person name="Patra A.K."/>
            <person name="Ho P.T."/>
            <person name="Jun S."/>
            <person name="Lee S.J."/>
            <person name="Kim Y."/>
            <person name="Won Y.J."/>
        </authorList>
    </citation>
    <scope>NUCLEOTIDE SEQUENCE [LARGE SCALE GENOMIC DNA]</scope>
    <source>
        <strain evidence="1">Wonlab-2016</strain>
    </source>
</reference>
<protein>
    <submittedName>
        <fullName evidence="1">Uncharacterized protein</fullName>
    </submittedName>
</protein>
<accession>A0ABD0M991</accession>
<dbReference type="EMBL" id="JACVVK020000002">
    <property type="protein sequence ID" value="KAK7508418.1"/>
    <property type="molecule type" value="Genomic_DNA"/>
</dbReference>
<gene>
    <name evidence="1" type="ORF">BaRGS_00000657</name>
</gene>
<evidence type="ECO:0000313" key="2">
    <source>
        <dbReference type="Proteomes" id="UP001519460"/>
    </source>
</evidence>
<proteinExistence type="predicted"/>
<sequence length="98" mass="11553">MRHFRKGKHCTSLVQEQHCSSRYPVFKYRDSHRQETLRVWWAIHFQEGMSLDLSMPDRTRRRGPGNGCKHGHYNVDTRLSDEVAWCGEAEENLPKPSV</sequence>
<organism evidence="1 2">
    <name type="scientific">Batillaria attramentaria</name>
    <dbReference type="NCBI Taxonomy" id="370345"/>
    <lineage>
        <taxon>Eukaryota</taxon>
        <taxon>Metazoa</taxon>
        <taxon>Spiralia</taxon>
        <taxon>Lophotrochozoa</taxon>
        <taxon>Mollusca</taxon>
        <taxon>Gastropoda</taxon>
        <taxon>Caenogastropoda</taxon>
        <taxon>Sorbeoconcha</taxon>
        <taxon>Cerithioidea</taxon>
        <taxon>Batillariidae</taxon>
        <taxon>Batillaria</taxon>
    </lineage>
</organism>
<comment type="caution">
    <text evidence="1">The sequence shown here is derived from an EMBL/GenBank/DDBJ whole genome shotgun (WGS) entry which is preliminary data.</text>
</comment>
<dbReference type="AlphaFoldDB" id="A0ABD0M991"/>
<dbReference type="Proteomes" id="UP001519460">
    <property type="component" value="Unassembled WGS sequence"/>
</dbReference>
<name>A0ABD0M991_9CAEN</name>
<keyword evidence="2" id="KW-1185">Reference proteome</keyword>
<evidence type="ECO:0000313" key="1">
    <source>
        <dbReference type="EMBL" id="KAK7508418.1"/>
    </source>
</evidence>